<dbReference type="Pfam" id="PF18614">
    <property type="entry name" value="RNase_II_C_S1"/>
    <property type="match status" value="1"/>
</dbReference>
<organism evidence="2 3">
    <name type="scientific">Rhodococcus chondri</name>
    <dbReference type="NCBI Taxonomy" id="3065941"/>
    <lineage>
        <taxon>Bacteria</taxon>
        <taxon>Bacillati</taxon>
        <taxon>Actinomycetota</taxon>
        <taxon>Actinomycetes</taxon>
        <taxon>Mycobacteriales</taxon>
        <taxon>Nocardiaceae</taxon>
        <taxon>Rhodococcus</taxon>
    </lineage>
</organism>
<evidence type="ECO:0000313" key="3">
    <source>
        <dbReference type="Proteomes" id="UP001331936"/>
    </source>
</evidence>
<dbReference type="EMBL" id="JAUZMZ010000184">
    <property type="protein sequence ID" value="MEE2034773.1"/>
    <property type="molecule type" value="Genomic_DNA"/>
</dbReference>
<dbReference type="Proteomes" id="UP001331936">
    <property type="component" value="Unassembled WGS sequence"/>
</dbReference>
<protein>
    <submittedName>
        <fullName evidence="2">RNB domain-containing ribonuclease</fullName>
    </submittedName>
</protein>
<dbReference type="Pfam" id="PF00773">
    <property type="entry name" value="RNB"/>
    <property type="match status" value="1"/>
</dbReference>
<dbReference type="PANTHER" id="PTHR23355">
    <property type="entry name" value="RIBONUCLEASE"/>
    <property type="match status" value="1"/>
</dbReference>
<evidence type="ECO:0000259" key="1">
    <source>
        <dbReference type="SMART" id="SM00955"/>
    </source>
</evidence>
<feature type="domain" description="RNB" evidence="1">
    <location>
        <begin position="63"/>
        <end position="380"/>
    </location>
</feature>
<dbReference type="InterPro" id="IPR012340">
    <property type="entry name" value="NA-bd_OB-fold"/>
</dbReference>
<dbReference type="RefSeq" id="WP_330154131.1">
    <property type="nucleotide sequence ID" value="NZ_JAUZMZ010000184.1"/>
</dbReference>
<dbReference type="SUPFAM" id="SSF50249">
    <property type="entry name" value="Nucleic acid-binding proteins"/>
    <property type="match status" value="1"/>
</dbReference>
<reference evidence="2 3" key="1">
    <citation type="submission" date="2023-08" db="EMBL/GenBank/DDBJ databases">
        <authorList>
            <person name="Girao M."/>
            <person name="Carvalho M.F."/>
        </authorList>
    </citation>
    <scope>NUCLEOTIDE SEQUENCE [LARGE SCALE GENOMIC DNA]</scope>
    <source>
        <strain evidence="2 3">CC-R104</strain>
    </source>
</reference>
<keyword evidence="3" id="KW-1185">Reference proteome</keyword>
<comment type="caution">
    <text evidence="2">The sequence shown here is derived from an EMBL/GenBank/DDBJ whole genome shotgun (WGS) entry which is preliminary data.</text>
</comment>
<name>A0ABU7JXM6_9NOCA</name>
<dbReference type="InterPro" id="IPR001900">
    <property type="entry name" value="RNase_II/R"/>
</dbReference>
<dbReference type="SMART" id="SM00955">
    <property type="entry name" value="RNB"/>
    <property type="match status" value="1"/>
</dbReference>
<gene>
    <name evidence="2" type="ORF">Q8814_22120</name>
</gene>
<dbReference type="InterPro" id="IPR040596">
    <property type="entry name" value="RNase_II_C_S1"/>
</dbReference>
<dbReference type="PANTHER" id="PTHR23355:SF42">
    <property type="entry name" value="RIBONUCLEASE II, CHLOROPLASTIC_MITOCHONDRIAL"/>
    <property type="match status" value="1"/>
</dbReference>
<proteinExistence type="predicted"/>
<sequence length="486" mass="52141">MPGTTDPQLHHRGEPTIVVSTPIVVAPAIDFGSVRAEFGLEESFPAEALAEALAHTDRFAGHRDDRTDLPLVTIDPPGSMDLDQALHLDRTSDGFVLHYAIADVYAVVEPGGALDAETHRRGQTFYLPDGSVPLHPRELSESAASLLPGAVRPAVLWRIETDEHAEPVAVTVRRALVRSVARLDYAGVQRDADAGSLHPSIRALPEFGRLRKAAALARGAIELRLPEQDVVPDGDGWKLVLQPRTEADDWNSHVSLLTGMCAANMMIEAKAGLLRTLPSADPEAVTALRRTAAALGVPWPADLTVGVFLAGLDANDPSTLVLMSEAPTLLRGASYAAFDGELPDATLHGAIGAPYAHVTAPLRRLSDRYATEVCLAVSSGTEIPVHVRDRLPTLPKVMSSSDTLSARIARACIDLAEVRVLQDRVGDEFAATVLAEATDRRDAEVYLPSEMVIGRCAGAPPEGQRVRVRLEVADPETRTVRFTYAS</sequence>
<evidence type="ECO:0000313" key="2">
    <source>
        <dbReference type="EMBL" id="MEE2034773.1"/>
    </source>
</evidence>
<dbReference type="InterPro" id="IPR050180">
    <property type="entry name" value="RNR_Ribonuclease"/>
</dbReference>
<accession>A0ABU7JXM6</accession>